<proteinExistence type="predicted"/>
<feature type="transmembrane region" description="Helical" evidence="1">
    <location>
        <begin position="152"/>
        <end position="180"/>
    </location>
</feature>
<feature type="transmembrane region" description="Helical" evidence="1">
    <location>
        <begin position="101"/>
        <end position="120"/>
    </location>
</feature>
<keyword evidence="1" id="KW-0472">Membrane</keyword>
<dbReference type="AlphaFoldDB" id="A0A0E3SMK0"/>
<organism evidence="2 3">
    <name type="scientific">Methanosarcina barkeri 3</name>
    <dbReference type="NCBI Taxonomy" id="1434107"/>
    <lineage>
        <taxon>Archaea</taxon>
        <taxon>Methanobacteriati</taxon>
        <taxon>Methanobacteriota</taxon>
        <taxon>Stenosarchaea group</taxon>
        <taxon>Methanomicrobia</taxon>
        <taxon>Methanosarcinales</taxon>
        <taxon>Methanosarcinaceae</taxon>
        <taxon>Methanosarcina</taxon>
    </lineage>
</organism>
<keyword evidence="1" id="KW-0812">Transmembrane</keyword>
<name>A0A0E3SMK0_METBA</name>
<dbReference type="PATRIC" id="fig|1434107.4.peg.3731"/>
<dbReference type="KEGG" id="mbak:MSBR3_2943"/>
<dbReference type="Proteomes" id="UP000033066">
    <property type="component" value="Chromosome"/>
</dbReference>
<protein>
    <submittedName>
        <fullName evidence="2">Uncharacterized protein</fullName>
    </submittedName>
</protein>
<keyword evidence="3" id="KW-1185">Reference proteome</keyword>
<feature type="transmembrane region" description="Helical" evidence="1">
    <location>
        <begin position="69"/>
        <end position="95"/>
    </location>
</feature>
<evidence type="ECO:0000256" key="1">
    <source>
        <dbReference type="SAM" id="Phobius"/>
    </source>
</evidence>
<dbReference type="OrthoDB" id="135397at2157"/>
<accession>A0A0E3SMK0</accession>
<dbReference type="Pfam" id="PF13197">
    <property type="entry name" value="DUF4013"/>
    <property type="match status" value="1"/>
</dbReference>
<dbReference type="EMBL" id="CP009517">
    <property type="protein sequence ID" value="AKB83521.1"/>
    <property type="molecule type" value="Genomic_DNA"/>
</dbReference>
<gene>
    <name evidence="2" type="ORF">MSBR3_2943</name>
</gene>
<evidence type="ECO:0000313" key="3">
    <source>
        <dbReference type="Proteomes" id="UP000033066"/>
    </source>
</evidence>
<reference evidence="2" key="1">
    <citation type="submission" date="2014-07" db="EMBL/GenBank/DDBJ databases">
        <title>Methanogenic archaea and the global carbon cycle.</title>
        <authorList>
            <person name="Henriksen J.R."/>
            <person name="Luke J."/>
            <person name="Reinhart S."/>
            <person name="Benedict M.N."/>
            <person name="Youngblut N.D."/>
            <person name="Metcalf M.E."/>
            <person name="Whitaker R.J."/>
            <person name="Metcalf W.W."/>
        </authorList>
    </citation>
    <scope>NUCLEOTIDE SEQUENCE [LARGE SCALE GENOMIC DNA]</scope>
    <source>
        <strain evidence="2">3</strain>
    </source>
</reference>
<dbReference type="GeneID" id="24790585"/>
<evidence type="ECO:0000313" key="2">
    <source>
        <dbReference type="EMBL" id="AKB83521.1"/>
    </source>
</evidence>
<dbReference type="RefSeq" id="WP_155396838.1">
    <property type="nucleotide sequence ID" value="NZ_CP009517.1"/>
</dbReference>
<sequence>MVIIIENISLSDAFRYPFKKPKRLLYALLLLIPIFGWLILFGYLVRLINEFIEGRYEGPIKLNIIDDMSLGFTIFLKSLPFIIVYVIVISAVNYFSETFGILLNLLLSVFVIPILQVNFYRKQTIKSYFEFDVLNIVKDNLGSYVAVILKQYALTIIFLILSIVLIGIPALFFTGTIFVANFYGKYTEAKNIFVSKPEYEDQVPV</sequence>
<keyword evidence="1" id="KW-1133">Transmembrane helix</keyword>
<feature type="transmembrane region" description="Helical" evidence="1">
    <location>
        <begin position="24"/>
        <end position="48"/>
    </location>
</feature>
<dbReference type="HOGENOM" id="CLU_1399760_0_0_2"/>
<dbReference type="InterPro" id="IPR025098">
    <property type="entry name" value="DUF4013"/>
</dbReference>